<dbReference type="Pfam" id="PF13826">
    <property type="entry name" value="Monooxy_af470-like"/>
    <property type="match status" value="1"/>
</dbReference>
<dbReference type="InterPro" id="IPR025444">
    <property type="entry name" value="Monooxy_af470"/>
</dbReference>
<dbReference type="Proteomes" id="UP001501147">
    <property type="component" value="Unassembled WGS sequence"/>
</dbReference>
<evidence type="ECO:0000313" key="2">
    <source>
        <dbReference type="Proteomes" id="UP001501147"/>
    </source>
</evidence>
<accession>A0ABP9AFP0</accession>
<reference evidence="2" key="1">
    <citation type="journal article" date="2019" name="Int. J. Syst. Evol. Microbiol.">
        <title>The Global Catalogue of Microorganisms (GCM) 10K type strain sequencing project: providing services to taxonomists for standard genome sequencing and annotation.</title>
        <authorList>
            <consortium name="The Broad Institute Genomics Platform"/>
            <consortium name="The Broad Institute Genome Sequencing Center for Infectious Disease"/>
            <person name="Wu L."/>
            <person name="Ma J."/>
        </authorList>
    </citation>
    <scope>NUCLEOTIDE SEQUENCE [LARGE SCALE GENOMIC DNA]</scope>
    <source>
        <strain evidence="2">JCM 18324</strain>
    </source>
</reference>
<keyword evidence="2" id="KW-1185">Reference proteome</keyword>
<evidence type="ECO:0000313" key="1">
    <source>
        <dbReference type="EMBL" id="GAA4780428.1"/>
    </source>
</evidence>
<comment type="caution">
    <text evidence="1">The sequence shown here is derived from an EMBL/GenBank/DDBJ whole genome shotgun (WGS) entry which is preliminary data.</text>
</comment>
<gene>
    <name evidence="1" type="ORF">GCM10023329_32260</name>
</gene>
<sequence>MRVRIQPGRTTAAADGEVVVFLIGIRINRLLAVHRWLLVLLAMPMMLRELGRDRSLGLLHHLLLTGSPRTYYLVQYWESKDKLLAYASAPERLHRSWWGRMNRAVRRGGRHVGIWHETYVVPAGSYESIYADMPPHGLGRAHGTVPLRPGVQAQDRLEV</sequence>
<organism evidence="1 2">
    <name type="scientific">Streptomyces sanyensis</name>
    <dbReference type="NCBI Taxonomy" id="568869"/>
    <lineage>
        <taxon>Bacteria</taxon>
        <taxon>Bacillati</taxon>
        <taxon>Actinomycetota</taxon>
        <taxon>Actinomycetes</taxon>
        <taxon>Kitasatosporales</taxon>
        <taxon>Streptomycetaceae</taxon>
        <taxon>Streptomyces</taxon>
    </lineage>
</organism>
<dbReference type="RefSeq" id="WP_345614135.1">
    <property type="nucleotide sequence ID" value="NZ_BAABJV010000007.1"/>
</dbReference>
<proteinExistence type="predicted"/>
<name>A0ABP9AFP0_9ACTN</name>
<protein>
    <submittedName>
        <fullName evidence="1">DUF4188 domain-containing protein</fullName>
    </submittedName>
</protein>
<dbReference type="EMBL" id="BAABJV010000007">
    <property type="protein sequence ID" value="GAA4780428.1"/>
    <property type="molecule type" value="Genomic_DNA"/>
</dbReference>